<name>Q8QNM7_ESV1K</name>
<feature type="compositionally biased region" description="Low complexity" evidence="1">
    <location>
        <begin position="134"/>
        <end position="155"/>
    </location>
</feature>
<organism evidence="2 3">
    <name type="scientific">Ectocarpus siliculosus virus 1 (isolate New Zealand/Kaikoura/1988)</name>
    <name type="common">EsV-1</name>
    <dbReference type="NCBI Taxonomy" id="654926"/>
    <lineage>
        <taxon>Viruses</taxon>
        <taxon>Varidnaviria</taxon>
        <taxon>Bamfordvirae</taxon>
        <taxon>Nucleocytoviricota</taxon>
        <taxon>Megaviricetes</taxon>
        <taxon>Algavirales</taxon>
        <taxon>Phycodnaviridae</taxon>
        <taxon>Phaeovirus</taxon>
        <taxon>Phaeovirus unasiliculosus</taxon>
        <taxon>Ectocarpus siliculosus virus 1</taxon>
    </lineage>
</organism>
<sequence length="210" mass="22595">MTETVTLVCRVDSLNDKSYIDRQVATVLRSYKAHLKGRRSNLTLTSEIERKYNFHELSADDAISLKSIATENKSRLCVKRIEIGSETLAAPPTPPPPPPPSPTLVVPSPTVSVSSISSNTRSLVLNFGVDDDNSTTSSGSGNNSFFSSDSETSGSIGVGTQVATPEILLLRELADIMGTESVKPTPSQIGKAVSTWFVGENVQKVMRRIV</sequence>
<accession>Q8QNM7</accession>
<protein>
    <submittedName>
        <fullName evidence="2">EsV-1-37</fullName>
    </submittedName>
</protein>
<dbReference type="EMBL" id="AF204951">
    <property type="protein sequence ID" value="AAK14463.1"/>
    <property type="molecule type" value="Genomic_DNA"/>
</dbReference>
<dbReference type="KEGG" id="vg:920679"/>
<evidence type="ECO:0000313" key="3">
    <source>
        <dbReference type="Proteomes" id="UP000000864"/>
    </source>
</evidence>
<organismHost>
    <name type="scientific">Ectocarpus siliculosus</name>
    <name type="common">Brown alga</name>
    <name type="synonym">Conferva siliculosa</name>
    <dbReference type="NCBI Taxonomy" id="2880"/>
</organismHost>
<evidence type="ECO:0000313" key="2">
    <source>
        <dbReference type="EMBL" id="AAK14463.1"/>
    </source>
</evidence>
<keyword evidence="3" id="KW-1185">Reference proteome</keyword>
<feature type="region of interest" description="Disordered" evidence="1">
    <location>
        <begin position="87"/>
        <end position="107"/>
    </location>
</feature>
<reference evidence="2 3" key="2">
    <citation type="journal article" date="1998" name="Adv. Virus Res.">
        <title>Viruses in marine brown algae.</title>
        <authorList>
            <person name="Muller D.G."/>
            <person name="Kapp M."/>
            <person name="Knippers R."/>
        </authorList>
    </citation>
    <scope>NUCLEOTIDE SEQUENCE [LARGE SCALE GENOMIC DNA]</scope>
    <source>
        <strain evidence="3">Isolate New Zealand/Kaikoura/1988</strain>
    </source>
</reference>
<feature type="region of interest" description="Disordered" evidence="1">
    <location>
        <begin position="132"/>
        <end position="157"/>
    </location>
</feature>
<evidence type="ECO:0000256" key="1">
    <source>
        <dbReference type="SAM" id="MobiDB-lite"/>
    </source>
</evidence>
<reference evidence="2 3" key="4">
    <citation type="journal article" date="2000" name="Virology">
        <title>The brown algal virus EsV-1 particle contains a putative hybrid histidine kinase.</title>
        <authorList>
            <person name="Delaroque N."/>
            <person name="Wolf S."/>
            <person name="Muller D.G."/>
            <person name="Knippers R."/>
        </authorList>
    </citation>
    <scope>NUCLEOTIDE SEQUENCE [LARGE SCALE GENOMIC DNA]</scope>
    <source>
        <strain evidence="3">Isolate New Zealand/Kaikoura/1988</strain>
    </source>
</reference>
<feature type="compositionally biased region" description="Pro residues" evidence="1">
    <location>
        <begin position="91"/>
        <end position="102"/>
    </location>
</feature>
<dbReference type="Proteomes" id="UP000000864">
    <property type="component" value="Segment"/>
</dbReference>
<proteinExistence type="predicted"/>
<reference evidence="2 3" key="3">
    <citation type="journal article" date="2000" name="Virology">
        <title>Characterization and immunolocalization of major structural proteins in the brown algal virus EsV-1.</title>
        <authorList>
            <person name="Delaroque N."/>
            <person name="Wolf S."/>
            <person name="Muller D.G."/>
            <person name="Knippers R."/>
        </authorList>
    </citation>
    <scope>NUCLEOTIDE SEQUENCE [LARGE SCALE GENOMIC DNA]</scope>
    <source>
        <strain evidence="3">Isolate New Zealand/Kaikoura/1988</strain>
    </source>
</reference>
<gene>
    <name evidence="2" type="primary">ORF 37</name>
</gene>
<reference evidence="2 3" key="1">
    <citation type="journal article" date="1995" name="Virology">
        <title>Coat protein of the Ectocarpus siliculosus virus.</title>
        <authorList>
            <person name="Klein M."/>
            <person name="Lanka S.T."/>
            <person name="Knippers R."/>
            <person name="Muller D.G."/>
        </authorList>
    </citation>
    <scope>NUCLEOTIDE SEQUENCE [LARGE SCALE GENOMIC DNA]</scope>
    <source>
        <strain evidence="3">Isolate New Zealand/Kaikoura/1988</strain>
    </source>
</reference>